<dbReference type="InterPro" id="IPR005821">
    <property type="entry name" value="Ion_trans_dom"/>
</dbReference>
<evidence type="ECO:0000256" key="10">
    <source>
        <dbReference type="ARBA" id="ARBA00023136"/>
    </source>
</evidence>
<proteinExistence type="predicted"/>
<dbReference type="Gene3D" id="1.10.287.70">
    <property type="match status" value="1"/>
</dbReference>
<evidence type="ECO:0000256" key="6">
    <source>
        <dbReference type="ARBA" id="ARBA00022882"/>
    </source>
</evidence>
<evidence type="ECO:0000256" key="13">
    <source>
        <dbReference type="SAM" id="MobiDB-lite"/>
    </source>
</evidence>
<dbReference type="GO" id="GO:0001508">
    <property type="term" value="P:action potential"/>
    <property type="evidence" value="ECO:0007669"/>
    <property type="project" value="TreeGrafter"/>
</dbReference>
<keyword evidence="3" id="KW-0633">Potassium transport</keyword>
<dbReference type="OrthoDB" id="415460at2759"/>
<feature type="compositionally biased region" description="Low complexity" evidence="13">
    <location>
        <begin position="65"/>
        <end position="81"/>
    </location>
</feature>
<keyword evidence="6" id="KW-0851">Voltage-gated channel</keyword>
<accession>A0A507FG52</accession>
<gene>
    <name evidence="16" type="ORF">CcCBS67573_g04460</name>
</gene>
<evidence type="ECO:0000256" key="3">
    <source>
        <dbReference type="ARBA" id="ARBA00022538"/>
    </source>
</evidence>
<feature type="transmembrane region" description="Helical" evidence="14">
    <location>
        <begin position="536"/>
        <end position="560"/>
    </location>
</feature>
<evidence type="ECO:0000256" key="8">
    <source>
        <dbReference type="ARBA" id="ARBA00022989"/>
    </source>
</evidence>
<organism evidence="16 17">
    <name type="scientific">Chytriomyces confervae</name>
    <dbReference type="NCBI Taxonomy" id="246404"/>
    <lineage>
        <taxon>Eukaryota</taxon>
        <taxon>Fungi</taxon>
        <taxon>Fungi incertae sedis</taxon>
        <taxon>Chytridiomycota</taxon>
        <taxon>Chytridiomycota incertae sedis</taxon>
        <taxon>Chytridiomycetes</taxon>
        <taxon>Chytridiales</taxon>
        <taxon>Chytriomycetaceae</taxon>
        <taxon>Chytriomyces</taxon>
    </lineage>
</organism>
<evidence type="ECO:0000256" key="12">
    <source>
        <dbReference type="SAM" id="Coils"/>
    </source>
</evidence>
<keyword evidence="7" id="KW-0630">Potassium</keyword>
<dbReference type="Proteomes" id="UP000320333">
    <property type="component" value="Unassembled WGS sequence"/>
</dbReference>
<sequence>MFGTIAAGAAAANTDMRQRSGTNQSAVHSHRSDTSNRESRDPQTTRHNHHSEHLHPKPHTHPHPHNTTSSPHHSTKSRSNSDNPLDEIVVSSDTIHGAHSANLKDDDAAQDTAHSRIEKGDSFSSSQSGSRTGTIDSQMETILESNIKMLLHDTRKMTAWRARLSILYTSGVLVPFKLIDLAVMEAAYFSLSTQDRKRLQDLNLPTPISIMKMLLHSKMLNTFFLMFLFLSVVLLCIETNPRLTLPTLLVIFILEAVCIFVFSVEIGLQYLCLHTYLPNDALRKSTPWFQRRLKRYEVLLSTILLSEESAQKRISSRQLRRDSTMTHSLVFDLPATTAAAATRKMSLNNNATTLERTSTLAQGGPSGSFESESSRWGWILLDIAATVPFYFEVTVFLTSAVLSSTGGEGLLDRFLVSMYSWSGSDAWRLFRLIRILRLFKMGQKSDRGRIIWKAISKSADGIRLLLMTVPLFVLFFSFLFFNAEMSNGYISDNVWYNQDGTPSSFQSVTDCFWLLIVTLTTVGYGDLAPRTTQGKIVMALVMFLSLFIIAFPLCMITMQYSQCAQDFSNKKLAHEEAARKLQERFNRYRKADLERQNGGEGAVKLCDTVSNLMPMREENGRRECDKYVLRPLDIVLFEGDSSDPVSAFIKSITVHGVIPKLKSSFHRVWTHSGILVDKSVLPLPCLVDGKIYIYESGFSGEIYPVFLYSRVLPVDHAVAKHGHHLGPQIRDFAAVVAEGNMTVAVAPLKDDFRQLALEKLKQNPNLLLDVHKEFEEYTFPIPNILPAIAAAEDTLYKQLESFKKSVSTIFPQAGVNAKPEIFCSELVAIIFQRMGLPSFTDTNADQMTPVSLEACQEFGGNVVYPKEFRTQ</sequence>
<dbReference type="EMBL" id="QEAP01000134">
    <property type="protein sequence ID" value="TPX74278.1"/>
    <property type="molecule type" value="Genomic_DNA"/>
</dbReference>
<dbReference type="PANTHER" id="PTHR11537">
    <property type="entry name" value="VOLTAGE-GATED POTASSIUM CHANNEL"/>
    <property type="match status" value="1"/>
</dbReference>
<dbReference type="PANTHER" id="PTHR11537:SF254">
    <property type="entry name" value="POTASSIUM VOLTAGE-GATED CHANNEL PROTEIN SHAB"/>
    <property type="match status" value="1"/>
</dbReference>
<keyword evidence="4 14" id="KW-0812">Transmembrane</keyword>
<keyword evidence="5" id="KW-0631">Potassium channel</keyword>
<evidence type="ECO:0000313" key="17">
    <source>
        <dbReference type="Proteomes" id="UP000320333"/>
    </source>
</evidence>
<evidence type="ECO:0000256" key="5">
    <source>
        <dbReference type="ARBA" id="ARBA00022826"/>
    </source>
</evidence>
<comment type="caution">
    <text evidence="16">The sequence shown here is derived from an EMBL/GenBank/DDBJ whole genome shotgun (WGS) entry which is preliminary data.</text>
</comment>
<feature type="region of interest" description="Disordered" evidence="13">
    <location>
        <begin position="99"/>
        <end position="137"/>
    </location>
</feature>
<evidence type="ECO:0000256" key="9">
    <source>
        <dbReference type="ARBA" id="ARBA00023065"/>
    </source>
</evidence>
<feature type="compositionally biased region" description="Basic residues" evidence="13">
    <location>
        <begin position="46"/>
        <end position="64"/>
    </location>
</feature>
<keyword evidence="11" id="KW-0407">Ion channel</keyword>
<name>A0A507FG52_9FUNG</name>
<dbReference type="Pfam" id="PF00520">
    <property type="entry name" value="Ion_trans"/>
    <property type="match status" value="1"/>
</dbReference>
<keyword evidence="10 14" id="KW-0472">Membrane</keyword>
<feature type="coiled-coil region" evidence="12">
    <location>
        <begin position="564"/>
        <end position="591"/>
    </location>
</feature>
<dbReference type="InterPro" id="IPR027359">
    <property type="entry name" value="Volt_channel_dom_sf"/>
</dbReference>
<evidence type="ECO:0000256" key="11">
    <source>
        <dbReference type="ARBA" id="ARBA00023303"/>
    </source>
</evidence>
<dbReference type="Gene3D" id="3.90.1720.10">
    <property type="entry name" value="endopeptidase domain like (from Nostoc punctiforme)"/>
    <property type="match status" value="1"/>
</dbReference>
<dbReference type="Gene3D" id="1.10.287.930">
    <property type="entry name" value="Mammalian shaker kv1.2 potassium channel- beta subunit complex"/>
    <property type="match status" value="1"/>
</dbReference>
<dbReference type="AlphaFoldDB" id="A0A507FG52"/>
<protein>
    <recommendedName>
        <fullName evidence="15">Ion transport domain-containing protein</fullName>
    </recommendedName>
</protein>
<evidence type="ECO:0000256" key="7">
    <source>
        <dbReference type="ARBA" id="ARBA00022958"/>
    </source>
</evidence>
<dbReference type="SUPFAM" id="SSF81324">
    <property type="entry name" value="Voltage-gated potassium channels"/>
    <property type="match status" value="1"/>
</dbReference>
<evidence type="ECO:0000256" key="2">
    <source>
        <dbReference type="ARBA" id="ARBA00022448"/>
    </source>
</evidence>
<feature type="domain" description="Ion transport" evidence="15">
    <location>
        <begin position="377"/>
        <end position="565"/>
    </location>
</feature>
<dbReference type="STRING" id="246404.A0A507FG52"/>
<dbReference type="GO" id="GO:0005249">
    <property type="term" value="F:voltage-gated potassium channel activity"/>
    <property type="evidence" value="ECO:0007669"/>
    <property type="project" value="InterPro"/>
</dbReference>
<reference evidence="16 17" key="1">
    <citation type="journal article" date="2019" name="Sci. Rep.">
        <title>Comparative genomics of chytrid fungi reveal insights into the obligate biotrophic and pathogenic lifestyle of Synchytrium endobioticum.</title>
        <authorList>
            <person name="van de Vossenberg B.T.L.H."/>
            <person name="Warris S."/>
            <person name="Nguyen H.D.T."/>
            <person name="van Gent-Pelzer M.P.E."/>
            <person name="Joly D.L."/>
            <person name="van de Geest H.C."/>
            <person name="Bonants P.J.M."/>
            <person name="Smith D.S."/>
            <person name="Levesque C.A."/>
            <person name="van der Lee T.A.J."/>
        </authorList>
    </citation>
    <scope>NUCLEOTIDE SEQUENCE [LARGE SCALE GENOMIC DNA]</scope>
    <source>
        <strain evidence="16 17">CBS 675.73</strain>
    </source>
</reference>
<comment type="subcellular location">
    <subcellularLocation>
        <location evidence="1">Membrane</location>
        <topology evidence="1">Multi-pass membrane protein</topology>
    </subcellularLocation>
</comment>
<feature type="transmembrane region" description="Helical" evidence="14">
    <location>
        <begin position="503"/>
        <end position="524"/>
    </location>
</feature>
<feature type="compositionally biased region" description="Basic and acidic residues" evidence="13">
    <location>
        <begin position="102"/>
        <end position="121"/>
    </location>
</feature>
<evidence type="ECO:0000259" key="15">
    <source>
        <dbReference type="Pfam" id="PF00520"/>
    </source>
</evidence>
<feature type="compositionally biased region" description="Low complexity" evidence="13">
    <location>
        <begin position="1"/>
        <end position="12"/>
    </location>
</feature>
<keyword evidence="2" id="KW-0813">Transport</keyword>
<feature type="transmembrane region" description="Helical" evidence="14">
    <location>
        <begin position="219"/>
        <end position="237"/>
    </location>
</feature>
<feature type="compositionally biased region" description="Basic and acidic residues" evidence="13">
    <location>
        <begin position="30"/>
        <end position="44"/>
    </location>
</feature>
<evidence type="ECO:0000256" key="4">
    <source>
        <dbReference type="ARBA" id="ARBA00022692"/>
    </source>
</evidence>
<keyword evidence="8 14" id="KW-1133">Transmembrane helix</keyword>
<keyword evidence="17" id="KW-1185">Reference proteome</keyword>
<keyword evidence="9" id="KW-0406">Ion transport</keyword>
<evidence type="ECO:0000256" key="1">
    <source>
        <dbReference type="ARBA" id="ARBA00004141"/>
    </source>
</evidence>
<dbReference type="GO" id="GO:0008076">
    <property type="term" value="C:voltage-gated potassium channel complex"/>
    <property type="evidence" value="ECO:0007669"/>
    <property type="project" value="InterPro"/>
</dbReference>
<evidence type="ECO:0000313" key="16">
    <source>
        <dbReference type="EMBL" id="TPX74278.1"/>
    </source>
</evidence>
<feature type="transmembrane region" description="Helical" evidence="14">
    <location>
        <begin position="243"/>
        <end position="264"/>
    </location>
</feature>
<evidence type="ECO:0000256" key="14">
    <source>
        <dbReference type="SAM" id="Phobius"/>
    </source>
</evidence>
<keyword evidence="12" id="KW-0175">Coiled coil</keyword>
<dbReference type="Gene3D" id="1.20.120.350">
    <property type="entry name" value="Voltage-gated potassium channels. Chain C"/>
    <property type="match status" value="1"/>
</dbReference>
<feature type="transmembrane region" description="Helical" evidence="14">
    <location>
        <begin position="460"/>
        <end position="483"/>
    </location>
</feature>
<feature type="region of interest" description="Disordered" evidence="13">
    <location>
        <begin position="1"/>
        <end position="85"/>
    </location>
</feature>
<dbReference type="InterPro" id="IPR028325">
    <property type="entry name" value="VG_K_chnl"/>
</dbReference>